<keyword evidence="4" id="KW-1185">Reference proteome</keyword>
<feature type="chain" id="PRO_5014723869" description="VPEID-CTERM sorting domain-containing protein" evidence="2">
    <location>
        <begin position="24"/>
        <end position="68"/>
    </location>
</feature>
<proteinExistence type="predicted"/>
<dbReference type="RefSeq" id="WP_075998889.1">
    <property type="nucleotide sequence ID" value="NZ_PKUS01000027.1"/>
</dbReference>
<sequence length="68" mass="7171">MNKNLVKPLVFAALVGVSAGSLAIEVGCEEACGPPPGQSVPEIDGAMLPVALGLMSAFVLWRRDRKRH</sequence>
<reference evidence="3 4" key="1">
    <citation type="submission" date="2018-01" db="EMBL/GenBank/DDBJ databases">
        <title>The draft genome sequence of Halioglobus lutimaris HF004.</title>
        <authorList>
            <person name="Du Z.-J."/>
            <person name="Shi M.-J."/>
        </authorList>
    </citation>
    <scope>NUCLEOTIDE SEQUENCE [LARGE SCALE GENOMIC DNA]</scope>
    <source>
        <strain evidence="3 4">HF004</strain>
    </source>
</reference>
<evidence type="ECO:0000313" key="3">
    <source>
        <dbReference type="EMBL" id="PLW67586.1"/>
    </source>
</evidence>
<keyword evidence="1" id="KW-0812">Transmembrane</keyword>
<name>A0A2N5WZF6_9GAMM</name>
<comment type="caution">
    <text evidence="3">The sequence shown here is derived from an EMBL/GenBank/DDBJ whole genome shotgun (WGS) entry which is preliminary data.</text>
</comment>
<dbReference type="AlphaFoldDB" id="A0A2N5WZF6"/>
<gene>
    <name evidence="3" type="ORF">C0039_16245</name>
</gene>
<keyword evidence="2" id="KW-0732">Signal</keyword>
<keyword evidence="1" id="KW-1133">Transmembrane helix</keyword>
<protein>
    <recommendedName>
        <fullName evidence="5">VPEID-CTERM sorting domain-containing protein</fullName>
    </recommendedName>
</protein>
<evidence type="ECO:0008006" key="5">
    <source>
        <dbReference type="Google" id="ProtNLM"/>
    </source>
</evidence>
<organism evidence="3 4">
    <name type="scientific">Pseudohalioglobus lutimaris</name>
    <dbReference type="NCBI Taxonomy" id="1737061"/>
    <lineage>
        <taxon>Bacteria</taxon>
        <taxon>Pseudomonadati</taxon>
        <taxon>Pseudomonadota</taxon>
        <taxon>Gammaproteobacteria</taxon>
        <taxon>Cellvibrionales</taxon>
        <taxon>Halieaceae</taxon>
        <taxon>Pseudohalioglobus</taxon>
    </lineage>
</organism>
<feature type="transmembrane region" description="Helical" evidence="1">
    <location>
        <begin position="43"/>
        <end position="61"/>
    </location>
</feature>
<evidence type="ECO:0000256" key="1">
    <source>
        <dbReference type="SAM" id="Phobius"/>
    </source>
</evidence>
<accession>A0A2N5WZF6</accession>
<evidence type="ECO:0000313" key="4">
    <source>
        <dbReference type="Proteomes" id="UP000235005"/>
    </source>
</evidence>
<evidence type="ECO:0000256" key="2">
    <source>
        <dbReference type="SAM" id="SignalP"/>
    </source>
</evidence>
<feature type="signal peptide" evidence="2">
    <location>
        <begin position="1"/>
        <end position="23"/>
    </location>
</feature>
<dbReference type="EMBL" id="PKUS01000027">
    <property type="protein sequence ID" value="PLW67586.1"/>
    <property type="molecule type" value="Genomic_DNA"/>
</dbReference>
<dbReference type="Proteomes" id="UP000235005">
    <property type="component" value="Unassembled WGS sequence"/>
</dbReference>
<keyword evidence="1" id="KW-0472">Membrane</keyword>